<organism evidence="1 2">
    <name type="scientific">Rhamnusium bicolor</name>
    <dbReference type="NCBI Taxonomy" id="1586634"/>
    <lineage>
        <taxon>Eukaryota</taxon>
        <taxon>Metazoa</taxon>
        <taxon>Ecdysozoa</taxon>
        <taxon>Arthropoda</taxon>
        <taxon>Hexapoda</taxon>
        <taxon>Insecta</taxon>
        <taxon>Pterygota</taxon>
        <taxon>Neoptera</taxon>
        <taxon>Endopterygota</taxon>
        <taxon>Coleoptera</taxon>
        <taxon>Polyphaga</taxon>
        <taxon>Cucujiformia</taxon>
        <taxon>Chrysomeloidea</taxon>
        <taxon>Cerambycidae</taxon>
        <taxon>Lepturinae</taxon>
        <taxon>Rhagiini</taxon>
        <taxon>Rhamnusium</taxon>
    </lineage>
</organism>
<evidence type="ECO:0000313" key="1">
    <source>
        <dbReference type="EMBL" id="KAJ8970377.1"/>
    </source>
</evidence>
<proteinExistence type="predicted"/>
<dbReference type="Proteomes" id="UP001162156">
    <property type="component" value="Unassembled WGS sequence"/>
</dbReference>
<name>A0AAV8ZVS8_9CUCU</name>
<dbReference type="AlphaFoldDB" id="A0AAV8ZVS8"/>
<reference evidence="1" key="1">
    <citation type="journal article" date="2023" name="Insect Mol. Biol.">
        <title>Genome sequencing provides insights into the evolution of gene families encoding plant cell wall-degrading enzymes in longhorned beetles.</title>
        <authorList>
            <person name="Shin N.R."/>
            <person name="Okamura Y."/>
            <person name="Kirsch R."/>
            <person name="Pauchet Y."/>
        </authorList>
    </citation>
    <scope>NUCLEOTIDE SEQUENCE</scope>
    <source>
        <strain evidence="1">RBIC_L_NR</strain>
    </source>
</reference>
<keyword evidence="2" id="KW-1185">Reference proteome</keyword>
<gene>
    <name evidence="1" type="ORF">NQ314_001289</name>
</gene>
<protein>
    <submittedName>
        <fullName evidence="1">Uncharacterized protein</fullName>
    </submittedName>
</protein>
<evidence type="ECO:0000313" key="2">
    <source>
        <dbReference type="Proteomes" id="UP001162156"/>
    </source>
</evidence>
<dbReference type="EMBL" id="JANEYF010000366">
    <property type="protein sequence ID" value="KAJ8970377.1"/>
    <property type="molecule type" value="Genomic_DNA"/>
</dbReference>
<comment type="caution">
    <text evidence="1">The sequence shown here is derived from an EMBL/GenBank/DDBJ whole genome shotgun (WGS) entry which is preliminary data.</text>
</comment>
<accession>A0AAV8ZVS8</accession>
<sequence length="86" mass="9430">MVDNPLASNAILTQCYVDDILAGANNIEEGINSEVNSLKCKNPQIFPYLNGALMRSLFLKHVQDSKMECDVDINNANLSNKVLGMS</sequence>